<organism evidence="2 3">
    <name type="scientific">Streptomyces hazeniae</name>
    <dbReference type="NCBI Taxonomy" id="3075538"/>
    <lineage>
        <taxon>Bacteria</taxon>
        <taxon>Bacillati</taxon>
        <taxon>Actinomycetota</taxon>
        <taxon>Actinomycetes</taxon>
        <taxon>Kitasatosporales</taxon>
        <taxon>Streptomycetaceae</taxon>
        <taxon>Streptomyces</taxon>
    </lineage>
</organism>
<dbReference type="RefSeq" id="WP_311676252.1">
    <property type="nucleotide sequence ID" value="NZ_JAVREQ010000051.1"/>
</dbReference>
<keyword evidence="1" id="KW-0812">Transmembrane</keyword>
<feature type="transmembrane region" description="Helical" evidence="1">
    <location>
        <begin position="112"/>
        <end position="130"/>
    </location>
</feature>
<name>A0ABU2P0A9_9ACTN</name>
<accession>A0ABU2P0A9</accession>
<evidence type="ECO:0000313" key="3">
    <source>
        <dbReference type="Proteomes" id="UP001183414"/>
    </source>
</evidence>
<keyword evidence="1" id="KW-1133">Transmembrane helix</keyword>
<evidence type="ECO:0008006" key="4">
    <source>
        <dbReference type="Google" id="ProtNLM"/>
    </source>
</evidence>
<comment type="caution">
    <text evidence="2">The sequence shown here is derived from an EMBL/GenBank/DDBJ whole genome shotgun (WGS) entry which is preliminary data.</text>
</comment>
<keyword evidence="3" id="KW-1185">Reference proteome</keyword>
<evidence type="ECO:0000313" key="2">
    <source>
        <dbReference type="EMBL" id="MDT0382680.1"/>
    </source>
</evidence>
<gene>
    <name evidence="2" type="ORF">RM572_28425</name>
</gene>
<feature type="transmembrane region" description="Helical" evidence="1">
    <location>
        <begin position="71"/>
        <end position="91"/>
    </location>
</feature>
<dbReference type="Proteomes" id="UP001183414">
    <property type="component" value="Unassembled WGS sequence"/>
</dbReference>
<reference evidence="3" key="1">
    <citation type="submission" date="2023-07" db="EMBL/GenBank/DDBJ databases">
        <title>30 novel species of actinomycetes from the DSMZ collection.</title>
        <authorList>
            <person name="Nouioui I."/>
        </authorList>
    </citation>
    <scope>NUCLEOTIDE SEQUENCE [LARGE SCALE GENOMIC DNA]</scope>
    <source>
        <strain evidence="3">DSM 42041</strain>
    </source>
</reference>
<evidence type="ECO:0000256" key="1">
    <source>
        <dbReference type="SAM" id="Phobius"/>
    </source>
</evidence>
<feature type="transmembrane region" description="Helical" evidence="1">
    <location>
        <begin position="38"/>
        <end position="59"/>
    </location>
</feature>
<proteinExistence type="predicted"/>
<keyword evidence="1" id="KW-0472">Membrane</keyword>
<protein>
    <recommendedName>
        <fullName evidence="4">EamA/RhaT family transporter</fullName>
    </recommendedName>
</protein>
<sequence length="167" mass="18456">MSDTPRPDEDPDRPQPPPILFYGTTWADHSGGYTVRRLALGLGALLLAAVGALVLRLAYQGLGVAQVGDWVRVSTVVAFAVCSSVAFTRTLSRYRARPEGVDEVRERSMRSILIVGFLGVLLAYALRSLVEAPGEKLLRADHEQAVKRYERARTARTGNPAKRRRKR</sequence>
<dbReference type="EMBL" id="JAVREQ010000051">
    <property type="protein sequence ID" value="MDT0382680.1"/>
    <property type="molecule type" value="Genomic_DNA"/>
</dbReference>